<dbReference type="AlphaFoldDB" id="X1KIN5"/>
<sequence length="62" mass="6857">MPIKMIDKKAKTTNKVKKFAIKPVLTNPIVIKANPKISITSLALVYPSFTFSIPHQSKGEFG</sequence>
<dbReference type="EMBL" id="BARV01012704">
    <property type="protein sequence ID" value="GAI06927.1"/>
    <property type="molecule type" value="Genomic_DNA"/>
</dbReference>
<reference evidence="1" key="1">
    <citation type="journal article" date="2014" name="Front. Microbiol.">
        <title>High frequency of phylogenetically diverse reductive dehalogenase-homologous genes in deep subseafloor sedimentary metagenomes.</title>
        <authorList>
            <person name="Kawai M."/>
            <person name="Futagami T."/>
            <person name="Toyoda A."/>
            <person name="Takaki Y."/>
            <person name="Nishi S."/>
            <person name="Hori S."/>
            <person name="Arai W."/>
            <person name="Tsubouchi T."/>
            <person name="Morono Y."/>
            <person name="Uchiyama I."/>
            <person name="Ito T."/>
            <person name="Fujiyama A."/>
            <person name="Inagaki F."/>
            <person name="Takami H."/>
        </authorList>
    </citation>
    <scope>NUCLEOTIDE SEQUENCE</scope>
    <source>
        <strain evidence="1">Expedition CK06-06</strain>
    </source>
</reference>
<protein>
    <submittedName>
        <fullName evidence="1">Uncharacterized protein</fullName>
    </submittedName>
</protein>
<accession>X1KIN5</accession>
<name>X1KIN5_9ZZZZ</name>
<comment type="caution">
    <text evidence="1">The sequence shown here is derived from an EMBL/GenBank/DDBJ whole genome shotgun (WGS) entry which is preliminary data.</text>
</comment>
<gene>
    <name evidence="1" type="ORF">S06H3_23390</name>
</gene>
<evidence type="ECO:0000313" key="1">
    <source>
        <dbReference type="EMBL" id="GAI06927.1"/>
    </source>
</evidence>
<feature type="non-terminal residue" evidence="1">
    <location>
        <position position="62"/>
    </location>
</feature>
<proteinExistence type="predicted"/>
<organism evidence="1">
    <name type="scientific">marine sediment metagenome</name>
    <dbReference type="NCBI Taxonomy" id="412755"/>
    <lineage>
        <taxon>unclassified sequences</taxon>
        <taxon>metagenomes</taxon>
        <taxon>ecological metagenomes</taxon>
    </lineage>
</organism>